<evidence type="ECO:0000313" key="3">
    <source>
        <dbReference type="EMBL" id="MBM7555297.1"/>
    </source>
</evidence>
<protein>
    <recommendedName>
        <fullName evidence="5">Type IV pilus assembly protein PilO</fullName>
    </recommendedName>
</protein>
<sequence length="162" mass="18731">MNRKLGIILLIIILLATGYYFLIYNKLESKKGQAVVKLSQEINRLEDNKEKLLTLEKLKLKNKKLEKKLKEQSTTDFLSSDRINDFIINLNAYQVVEDIKFNSNPTNNLKLTFALKGQFEEIYDFLAELKYSHNTQELTITNKGKELKASLTLIFPIEGADE</sequence>
<dbReference type="AlphaFoldDB" id="A0A938XND6"/>
<keyword evidence="2" id="KW-0472">Membrane</keyword>
<keyword evidence="4" id="KW-1185">Reference proteome</keyword>
<dbReference type="RefSeq" id="WP_204700019.1">
    <property type="nucleotide sequence ID" value="NZ_JAFBDQ010000001.1"/>
</dbReference>
<accession>A0A938XND6</accession>
<evidence type="ECO:0000313" key="4">
    <source>
        <dbReference type="Proteomes" id="UP000774000"/>
    </source>
</evidence>
<dbReference type="Proteomes" id="UP000774000">
    <property type="component" value="Unassembled WGS sequence"/>
</dbReference>
<keyword evidence="2" id="KW-1133">Transmembrane helix</keyword>
<proteinExistence type="predicted"/>
<evidence type="ECO:0000256" key="1">
    <source>
        <dbReference type="SAM" id="Coils"/>
    </source>
</evidence>
<feature type="transmembrane region" description="Helical" evidence="2">
    <location>
        <begin position="6"/>
        <end position="24"/>
    </location>
</feature>
<organism evidence="3 4">
    <name type="scientific">Halanaerobacter jeridensis</name>
    <dbReference type="NCBI Taxonomy" id="706427"/>
    <lineage>
        <taxon>Bacteria</taxon>
        <taxon>Bacillati</taxon>
        <taxon>Bacillota</taxon>
        <taxon>Clostridia</taxon>
        <taxon>Halanaerobiales</taxon>
        <taxon>Halobacteroidaceae</taxon>
        <taxon>Halanaerobacter</taxon>
    </lineage>
</organism>
<keyword evidence="2" id="KW-0812">Transmembrane</keyword>
<dbReference type="EMBL" id="JAFBDQ010000001">
    <property type="protein sequence ID" value="MBM7555297.1"/>
    <property type="molecule type" value="Genomic_DNA"/>
</dbReference>
<evidence type="ECO:0008006" key="5">
    <source>
        <dbReference type="Google" id="ProtNLM"/>
    </source>
</evidence>
<comment type="caution">
    <text evidence="3">The sequence shown here is derived from an EMBL/GenBank/DDBJ whole genome shotgun (WGS) entry which is preliminary data.</text>
</comment>
<name>A0A938XND6_9FIRM</name>
<gene>
    <name evidence="3" type="ORF">JOC47_000121</name>
</gene>
<keyword evidence="1" id="KW-0175">Coiled coil</keyword>
<evidence type="ECO:0000256" key="2">
    <source>
        <dbReference type="SAM" id="Phobius"/>
    </source>
</evidence>
<feature type="coiled-coil region" evidence="1">
    <location>
        <begin position="35"/>
        <end position="75"/>
    </location>
</feature>
<reference evidence="3" key="1">
    <citation type="submission" date="2021-01" db="EMBL/GenBank/DDBJ databases">
        <title>Genomic Encyclopedia of Type Strains, Phase IV (KMG-IV): sequencing the most valuable type-strain genomes for metagenomic binning, comparative biology and taxonomic classification.</title>
        <authorList>
            <person name="Goeker M."/>
        </authorList>
    </citation>
    <scope>NUCLEOTIDE SEQUENCE</scope>
    <source>
        <strain evidence="3">DSM 23230</strain>
    </source>
</reference>